<keyword evidence="4" id="KW-0539">Nucleus</keyword>
<reference evidence="9" key="3">
    <citation type="submission" date="2015-04" db="UniProtKB">
        <authorList>
            <consortium name="EnsemblPlants"/>
        </authorList>
    </citation>
    <scope>IDENTIFICATION</scope>
</reference>
<dbReference type="Pfam" id="PF04900">
    <property type="entry name" value="Fcf1"/>
    <property type="match status" value="1"/>
</dbReference>
<evidence type="ECO:0000259" key="8">
    <source>
        <dbReference type="Pfam" id="PF24779"/>
    </source>
</evidence>
<dbReference type="InterPro" id="IPR057776">
    <property type="entry name" value="UTP23_sensor"/>
</dbReference>
<protein>
    <recommendedName>
        <fullName evidence="8">UTP23 sensor motif region domain-containing protein</fullName>
    </recommendedName>
</protein>
<comment type="subcellular location">
    <subcellularLocation>
        <location evidence="1">Nucleus</location>
        <location evidence="1">Nucleolus</location>
    </subcellularLocation>
</comment>
<dbReference type="AlphaFoldDB" id="A0A0D9VFU2"/>
<dbReference type="FunFam" id="3.40.50.1010:FF:000006">
    <property type="entry name" value="rRNA-processing protein UTP23 homolog"/>
    <property type="match status" value="1"/>
</dbReference>
<evidence type="ECO:0000256" key="1">
    <source>
        <dbReference type="ARBA" id="ARBA00004604"/>
    </source>
</evidence>
<reference evidence="9 10" key="1">
    <citation type="submission" date="2012-08" db="EMBL/GenBank/DDBJ databases">
        <title>Oryza genome evolution.</title>
        <authorList>
            <person name="Wing R.A."/>
        </authorList>
    </citation>
    <scope>NUCLEOTIDE SEQUENCE</scope>
</reference>
<feature type="region of interest" description="Disordered" evidence="7">
    <location>
        <begin position="211"/>
        <end position="271"/>
    </location>
</feature>
<keyword evidence="3" id="KW-0698">rRNA processing</keyword>
<sequence>MRVKRRSKHRKVVKFYASCFGFREPYRVLVDGTFVHHLLVHRLLPADDALQALLSASRPPPLFTTKCVLAELRRLGKSHSDAFDAAGLLATAKCEHDKVVSAVDCILSLIGERNPEHFFVATQDSDLRAKLREVPGVPVIYGLKSSLFLEQPSVQQRKFAQLDEEKRLHMGKSEYLKLLKVASEGNTENASDDEKNKRPISSLVQNALGVAEKSKFKKKRPKGPNPLSCKKKKPKPQPSPAQNQGPKADGEAKRKRVRKRKRSYKDSKQTETLLMQHCLSNGSYGAAYNVVWLPFAQESTKDVFSSQ</sequence>
<dbReference type="SUPFAM" id="SSF88723">
    <property type="entry name" value="PIN domain-like"/>
    <property type="match status" value="1"/>
</dbReference>
<name>A0A0D9VFU2_9ORYZ</name>
<keyword evidence="10" id="KW-1185">Reference proteome</keyword>
<dbReference type="PANTHER" id="PTHR12416">
    <property type="entry name" value="RRNA-PROCESSING PROTEIN UTP23 HOMOLOG"/>
    <property type="match status" value="1"/>
</dbReference>
<dbReference type="HOGENOM" id="CLU_053567_3_0_1"/>
<dbReference type="GO" id="GO:0032040">
    <property type="term" value="C:small-subunit processome"/>
    <property type="evidence" value="ECO:0007669"/>
    <property type="project" value="InterPro"/>
</dbReference>
<dbReference type="GO" id="GO:0006364">
    <property type="term" value="P:rRNA processing"/>
    <property type="evidence" value="ECO:0007669"/>
    <property type="project" value="UniProtKB-KW"/>
</dbReference>
<reference evidence="10" key="2">
    <citation type="submission" date="2013-12" db="EMBL/GenBank/DDBJ databases">
        <authorList>
            <person name="Yu Y."/>
            <person name="Lee S."/>
            <person name="de Baynast K."/>
            <person name="Wissotski M."/>
            <person name="Liu L."/>
            <person name="Talag J."/>
            <person name="Goicoechea J."/>
            <person name="Angelova A."/>
            <person name="Jetty R."/>
            <person name="Kudrna D."/>
            <person name="Golser W."/>
            <person name="Rivera L."/>
            <person name="Zhang J."/>
            <person name="Wing R."/>
        </authorList>
    </citation>
    <scope>NUCLEOTIDE SEQUENCE</scope>
</reference>
<evidence type="ECO:0000313" key="10">
    <source>
        <dbReference type="Proteomes" id="UP000032180"/>
    </source>
</evidence>
<feature type="domain" description="UTP23 sensor motif region" evidence="8">
    <location>
        <begin position="215"/>
        <end position="233"/>
    </location>
</feature>
<dbReference type="Pfam" id="PF24779">
    <property type="entry name" value="UTP23_sensor"/>
    <property type="match status" value="1"/>
</dbReference>
<evidence type="ECO:0000256" key="4">
    <source>
        <dbReference type="ARBA" id="ARBA00023242"/>
    </source>
</evidence>
<evidence type="ECO:0000256" key="5">
    <source>
        <dbReference type="ARBA" id="ARBA00037300"/>
    </source>
</evidence>
<evidence type="ECO:0000256" key="2">
    <source>
        <dbReference type="ARBA" id="ARBA00022517"/>
    </source>
</evidence>
<dbReference type="InterPro" id="IPR029060">
    <property type="entry name" value="PIN-like_dom_sf"/>
</dbReference>
<comment type="similarity">
    <text evidence="6">Belongs to the UTP23/FCF1 family. UTP23 subfamily.</text>
</comment>
<evidence type="ECO:0000256" key="3">
    <source>
        <dbReference type="ARBA" id="ARBA00022552"/>
    </source>
</evidence>
<feature type="compositionally biased region" description="Basic residues" evidence="7">
    <location>
        <begin position="253"/>
        <end position="263"/>
    </location>
</feature>
<accession>A0A0D9VFU2</accession>
<keyword evidence="2" id="KW-0690">Ribosome biogenesis</keyword>
<dbReference type="Gramene" id="LPERR02G13050.1">
    <property type="protein sequence ID" value="LPERR02G13050.1"/>
    <property type="gene ID" value="LPERR02G13050"/>
</dbReference>
<dbReference type="CDD" id="cd08553">
    <property type="entry name" value="PIN_Fcf1-like"/>
    <property type="match status" value="1"/>
</dbReference>
<dbReference type="Gene3D" id="3.40.50.1010">
    <property type="entry name" value="5'-nuclease"/>
    <property type="match status" value="1"/>
</dbReference>
<organism evidence="9 10">
    <name type="scientific">Leersia perrieri</name>
    <dbReference type="NCBI Taxonomy" id="77586"/>
    <lineage>
        <taxon>Eukaryota</taxon>
        <taxon>Viridiplantae</taxon>
        <taxon>Streptophyta</taxon>
        <taxon>Embryophyta</taxon>
        <taxon>Tracheophyta</taxon>
        <taxon>Spermatophyta</taxon>
        <taxon>Magnoliopsida</taxon>
        <taxon>Liliopsida</taxon>
        <taxon>Poales</taxon>
        <taxon>Poaceae</taxon>
        <taxon>BOP clade</taxon>
        <taxon>Oryzoideae</taxon>
        <taxon>Oryzeae</taxon>
        <taxon>Oryzinae</taxon>
        <taxon>Leersia</taxon>
    </lineage>
</organism>
<comment type="function">
    <text evidence="5">Involved in rRNA-processing and ribosome biogenesis.</text>
</comment>
<evidence type="ECO:0000256" key="7">
    <source>
        <dbReference type="SAM" id="MobiDB-lite"/>
    </source>
</evidence>
<dbReference type="STRING" id="77586.A0A0D9VFU2"/>
<evidence type="ECO:0000313" key="9">
    <source>
        <dbReference type="EnsemblPlants" id="LPERR02G13050.1"/>
    </source>
</evidence>
<dbReference type="eggNOG" id="KOG3164">
    <property type="taxonomic scope" value="Eukaryota"/>
</dbReference>
<evidence type="ECO:0000256" key="6">
    <source>
        <dbReference type="ARBA" id="ARBA00038503"/>
    </source>
</evidence>
<proteinExistence type="inferred from homology"/>
<dbReference type="InterPro" id="IPR006984">
    <property type="entry name" value="Fcf1/UTP23"/>
</dbReference>
<dbReference type="EnsemblPlants" id="LPERR02G13050.1">
    <property type="protein sequence ID" value="LPERR02G13050.1"/>
    <property type="gene ID" value="LPERR02G13050"/>
</dbReference>
<dbReference type="Proteomes" id="UP000032180">
    <property type="component" value="Chromosome 2"/>
</dbReference>